<sequence length="828" mass="87328">MMRTRLSAAVRALISDPRLANCTHTQLLAAVVLMGKTHHGSGRVQTTARELGRWLGVAASSVDHDVLPALVAAKAVTTEVVTATSGRVEGVSCRVEPVWEVRGDYGAPLALTKAEFAVLLGLLEALFAPGWAGVETPAGLLAARDGKGAATDRLALLLLVLHAREDGTVPLVGGTVKEGRGRCAATLAKLLGCSVSGASKVLTRLRRWRVVETPSRRTGSGMRGKQLLLVPAVAAASKGGPVGAGPRAGLPAAQDGPVSAVAAASPGCTACAAAAESAAEDDEASPLAGEGWSQQSFEDLLGERPDAASGDLEAVEAGPDAKAAGQHAVSETVEGLRGEVSERPDAASLHAVHAGVADVEEEGAGDRCFSGSAVGDGGSRRERVRVREDAAGASSPAQDGAAGGPLRGEKPVQIGSSRGEFGKARRVFGPAASVPVELDEALAPVAWLWSQLGRSSTRRWLAGLVRAEVGRLRGLVGPELAQGVLADRLERRLDAQGTRPVGDLVGWLVKRGLPQRPGCWSAVCDEGLRMDTRGACESCQVLVGDRRALRQRVADQVLDERLSGRLVLAEREVGREVERRLQEAVRQELVRKAAARKRASAEQVVRKASYELKRQALAEAEQARAAAPCADCGLPDAAGLCLRCTEQRGVEMALRDAVRYALVLRFDPGDVTGTRALWQDCEQATRAVLAERLDQLREQGHDEAAVAFTGRRLIEDLRDRRRRAALVRLGQHEEAEHAARMAAAAARRKQRQPHTVEARDAVRAAGEAARGRVAERWLGELLAQLRVTYSLGKAAPVVRTGSHQVLPASAVPPLPQDADGAVRELVNT</sequence>
<evidence type="ECO:0000313" key="2">
    <source>
        <dbReference type="EMBL" id="AHE40161.1"/>
    </source>
</evidence>
<proteinExistence type="predicted"/>
<dbReference type="AlphaFoldDB" id="V9Z9Q3"/>
<gene>
    <name evidence="2" type="ORF">pFRL6_74</name>
</gene>
<dbReference type="EMBL" id="KF602051">
    <property type="protein sequence ID" value="AHE40161.1"/>
    <property type="molecule type" value="Genomic_DNA"/>
</dbReference>
<accession>V9Z9Q3</accession>
<feature type="region of interest" description="Disordered" evidence="1">
    <location>
        <begin position="388"/>
        <end position="416"/>
    </location>
</feature>
<organism evidence="2">
    <name type="scientific">Streptomyces sp. F12</name>
    <dbReference type="NCBI Taxonomy" id="1436084"/>
    <lineage>
        <taxon>Bacteria</taxon>
        <taxon>Bacillati</taxon>
        <taxon>Actinomycetota</taxon>
        <taxon>Actinomycetes</taxon>
        <taxon>Kitasatosporales</taxon>
        <taxon>Streptomycetaceae</taxon>
        <taxon>Streptomyces</taxon>
    </lineage>
</organism>
<reference evidence="2" key="1">
    <citation type="submission" date="2013-09" db="EMBL/GenBank/DDBJ databases">
        <title>Complete nucleotide sequence of Streptomyces linear plasmid pFRL6.</title>
        <authorList>
            <person name="Chen Z."/>
            <person name="Fang P."/>
            <person name="Qin Z."/>
        </authorList>
    </citation>
    <scope>NUCLEOTIDE SEQUENCE</scope>
    <source>
        <plasmid evidence="2">pFRL6</plasmid>
    </source>
</reference>
<protein>
    <submittedName>
        <fullName evidence="2">Uncharacterized protein</fullName>
    </submittedName>
</protein>
<feature type="region of interest" description="Disordered" evidence="1">
    <location>
        <begin position="316"/>
        <end position="337"/>
    </location>
</feature>
<name>V9Z9Q3_9ACTN</name>
<evidence type="ECO:0000256" key="1">
    <source>
        <dbReference type="SAM" id="MobiDB-lite"/>
    </source>
</evidence>
<keyword evidence="2" id="KW-0614">Plasmid</keyword>
<feature type="region of interest" description="Disordered" evidence="1">
    <location>
        <begin position="809"/>
        <end position="828"/>
    </location>
</feature>
<geneLocation type="plasmid" evidence="2">
    <name>pFRL6</name>
</geneLocation>